<keyword evidence="4" id="KW-1185">Reference proteome</keyword>
<dbReference type="Proteomes" id="UP001500459">
    <property type="component" value="Unassembled WGS sequence"/>
</dbReference>
<dbReference type="Pfam" id="PF13239">
    <property type="entry name" value="2TM"/>
    <property type="match status" value="1"/>
</dbReference>
<evidence type="ECO:0000256" key="1">
    <source>
        <dbReference type="SAM" id="Phobius"/>
    </source>
</evidence>
<comment type="caution">
    <text evidence="3">The sequence shown here is derived from an EMBL/GenBank/DDBJ whole genome shotgun (WGS) entry which is preliminary data.</text>
</comment>
<dbReference type="EMBL" id="BAABCW010000013">
    <property type="protein sequence ID" value="GAA3513970.1"/>
    <property type="molecule type" value="Genomic_DNA"/>
</dbReference>
<proteinExistence type="predicted"/>
<feature type="transmembrane region" description="Helical" evidence="1">
    <location>
        <begin position="23"/>
        <end position="43"/>
    </location>
</feature>
<dbReference type="RefSeq" id="WP_344928776.1">
    <property type="nucleotide sequence ID" value="NZ_BAABCW010000013.1"/>
</dbReference>
<keyword evidence="1" id="KW-1133">Transmembrane helix</keyword>
<evidence type="ECO:0000313" key="4">
    <source>
        <dbReference type="Proteomes" id="UP001500459"/>
    </source>
</evidence>
<name>A0ABP6UNV3_9FLAO</name>
<evidence type="ECO:0000259" key="2">
    <source>
        <dbReference type="Pfam" id="PF13239"/>
    </source>
</evidence>
<reference evidence="4" key="1">
    <citation type="journal article" date="2019" name="Int. J. Syst. Evol. Microbiol.">
        <title>The Global Catalogue of Microorganisms (GCM) 10K type strain sequencing project: providing services to taxonomists for standard genome sequencing and annotation.</title>
        <authorList>
            <consortium name="The Broad Institute Genomics Platform"/>
            <consortium name="The Broad Institute Genome Sequencing Center for Infectious Disease"/>
            <person name="Wu L."/>
            <person name="Ma J."/>
        </authorList>
    </citation>
    <scope>NUCLEOTIDE SEQUENCE [LARGE SCALE GENOMIC DNA]</scope>
    <source>
        <strain evidence="4">JCM 17106</strain>
    </source>
</reference>
<accession>A0ABP6UNV3</accession>
<gene>
    <name evidence="3" type="ORF">GCM10022393_29750</name>
</gene>
<dbReference type="InterPro" id="IPR025698">
    <property type="entry name" value="2TM_dom"/>
</dbReference>
<organism evidence="3 4">
    <name type="scientific">Aquimarina addita</name>
    <dbReference type="NCBI Taxonomy" id="870485"/>
    <lineage>
        <taxon>Bacteria</taxon>
        <taxon>Pseudomonadati</taxon>
        <taxon>Bacteroidota</taxon>
        <taxon>Flavobacteriia</taxon>
        <taxon>Flavobacteriales</taxon>
        <taxon>Flavobacteriaceae</taxon>
        <taxon>Aquimarina</taxon>
    </lineage>
</organism>
<protein>
    <recommendedName>
        <fullName evidence="2">2TM domain-containing protein</fullName>
    </recommendedName>
</protein>
<keyword evidence="1" id="KW-0472">Membrane</keyword>
<sequence>MNDHKKRKAYEKAKKQVEQEKRFYSHLTVYIIINCIIIFFRIKAEGMLSANFGDEGFKNWVDMNILITPLFWGIGLLCHGLWVFKRKKIISRWFNTTIFSEDWEKRKIEEFMNKDDF</sequence>
<evidence type="ECO:0000313" key="3">
    <source>
        <dbReference type="EMBL" id="GAA3513970.1"/>
    </source>
</evidence>
<feature type="domain" description="2TM" evidence="2">
    <location>
        <begin position="11"/>
        <end position="113"/>
    </location>
</feature>
<feature type="transmembrane region" description="Helical" evidence="1">
    <location>
        <begin position="63"/>
        <end position="84"/>
    </location>
</feature>
<keyword evidence="1" id="KW-0812">Transmembrane</keyword>